<dbReference type="PANTHER" id="PTHR43309:SF3">
    <property type="entry name" value="5-OXOPROLINASE SUBUNIT C"/>
    <property type="match status" value="1"/>
</dbReference>
<evidence type="ECO:0000259" key="4">
    <source>
        <dbReference type="SMART" id="SM00796"/>
    </source>
</evidence>
<accession>A0A485CVJ1</accession>
<evidence type="ECO:0000259" key="5">
    <source>
        <dbReference type="SMART" id="SM00797"/>
    </source>
</evidence>
<dbReference type="InterPro" id="IPR003778">
    <property type="entry name" value="CT_A_B"/>
</dbReference>
<dbReference type="GO" id="GO:0016787">
    <property type="term" value="F:hydrolase activity"/>
    <property type="evidence" value="ECO:0007669"/>
    <property type="project" value="UniProtKB-KW"/>
</dbReference>
<dbReference type="Gene3D" id="2.40.100.10">
    <property type="entry name" value="Cyclophilin-like"/>
    <property type="match status" value="2"/>
</dbReference>
<dbReference type="InterPro" id="IPR029000">
    <property type="entry name" value="Cyclophilin-like_dom_sf"/>
</dbReference>
<dbReference type="Pfam" id="PF02626">
    <property type="entry name" value="CT_A_B"/>
    <property type="match status" value="1"/>
</dbReference>
<dbReference type="InterPro" id="IPR003833">
    <property type="entry name" value="CT_C_D"/>
</dbReference>
<dbReference type="EMBL" id="CAADJE010000036">
    <property type="protein sequence ID" value="VFS88792.1"/>
    <property type="molecule type" value="Genomic_DNA"/>
</dbReference>
<dbReference type="PANTHER" id="PTHR43309">
    <property type="entry name" value="5-OXOPROLINASE SUBUNIT C"/>
    <property type="match status" value="1"/>
</dbReference>
<keyword evidence="2 6" id="KW-0378">Hydrolase</keyword>
<sequence>MLVPPLAAVRTLRVIYGPHGAPEFFAADYIDTFFATDWEVHFNSSRTGVRLIGPKPLWARESGGDAGLHPSNIHDNPYAVGAVDFTGDMPVILGPDGPSLGGFVCPVTVIEADLWQLGQLKAGDKVRFVAVDLSTARRLAAGYRDELATLEAMPVAWQPAPLTSPVVMSCAEADKRLVARLSGDTHLLLEAGEAELDLVLRFRIHALMQALESRSRPGVIDLTPGIRSLQIHFQPETLTLDALLSWVSVEWAAVCVSDDLQVPTRVVHLPLSWDDPACRTAIDKYMTTVRRDAPWCPSNLEFIRRINDLPDEQAVWQTVFDRQLSGDGAGRCLSWRAGGDAARSASSTGDHQIQSGAYLDGGKLGGDRRSPICASMVWKVPGAYQFVGRTLQMWNRYHEVADFAGKPWLLRVFDQLRFYPVSADELATDPPRFPAWPLSAAH</sequence>
<dbReference type="Proteomes" id="UP000345637">
    <property type="component" value="Unassembled WGS sequence"/>
</dbReference>
<feature type="domain" description="Carboxyltransferase" evidence="5">
    <location>
        <begin position="1"/>
        <end position="147"/>
    </location>
</feature>
<keyword evidence="1" id="KW-0547">Nucleotide-binding</keyword>
<dbReference type="SMART" id="SM00796">
    <property type="entry name" value="AHS1"/>
    <property type="match status" value="1"/>
</dbReference>
<keyword evidence="3" id="KW-0067">ATP-binding</keyword>
<evidence type="ECO:0000256" key="1">
    <source>
        <dbReference type="ARBA" id="ARBA00022741"/>
    </source>
</evidence>
<protein>
    <submittedName>
        <fullName evidence="6">Allophanate hydrolase subunit 2</fullName>
    </submittedName>
</protein>
<reference evidence="6 7" key="1">
    <citation type="submission" date="2019-03" db="EMBL/GenBank/DDBJ databases">
        <authorList>
            <consortium name="Pathogen Informatics"/>
        </authorList>
    </citation>
    <scope>NUCLEOTIDE SEQUENCE [LARGE SCALE GENOMIC DNA]</scope>
    <source>
        <strain evidence="6 7">NCTC12998</strain>
    </source>
</reference>
<organism evidence="6 7">
    <name type="scientific">Raoultella planticola</name>
    <name type="common">Klebsiella planticola</name>
    <dbReference type="NCBI Taxonomy" id="575"/>
    <lineage>
        <taxon>Bacteria</taxon>
        <taxon>Pseudomonadati</taxon>
        <taxon>Pseudomonadota</taxon>
        <taxon>Gammaproteobacteria</taxon>
        <taxon>Enterobacterales</taxon>
        <taxon>Enterobacteriaceae</taxon>
        <taxon>Klebsiella/Raoultella group</taxon>
        <taxon>Raoultella</taxon>
    </lineage>
</organism>
<dbReference type="AlphaFoldDB" id="A0A485CVJ1"/>
<name>A0A485CVJ1_RAOPL</name>
<gene>
    <name evidence="6" type="ORF">NCTC12998_06590</name>
</gene>
<proteinExistence type="predicted"/>
<dbReference type="Pfam" id="PF02682">
    <property type="entry name" value="CT_C_D"/>
    <property type="match status" value="1"/>
</dbReference>
<dbReference type="GO" id="GO:0005524">
    <property type="term" value="F:ATP binding"/>
    <property type="evidence" value="ECO:0007669"/>
    <property type="project" value="UniProtKB-KW"/>
</dbReference>
<evidence type="ECO:0000256" key="2">
    <source>
        <dbReference type="ARBA" id="ARBA00022801"/>
    </source>
</evidence>
<dbReference type="SMART" id="SM00797">
    <property type="entry name" value="AHS2"/>
    <property type="match status" value="1"/>
</dbReference>
<dbReference type="InterPro" id="IPR052708">
    <property type="entry name" value="PxpC"/>
</dbReference>
<feature type="domain" description="Carboxyltransferase" evidence="4">
    <location>
        <begin position="177"/>
        <end position="410"/>
    </location>
</feature>
<evidence type="ECO:0000313" key="6">
    <source>
        <dbReference type="EMBL" id="VFS88792.1"/>
    </source>
</evidence>
<dbReference type="Gene3D" id="3.30.1360.40">
    <property type="match status" value="1"/>
</dbReference>
<evidence type="ECO:0000313" key="7">
    <source>
        <dbReference type="Proteomes" id="UP000345637"/>
    </source>
</evidence>
<evidence type="ECO:0000256" key="3">
    <source>
        <dbReference type="ARBA" id="ARBA00022840"/>
    </source>
</evidence>
<dbReference type="SUPFAM" id="SSF160467">
    <property type="entry name" value="PH0987 N-terminal domain-like"/>
    <property type="match status" value="1"/>
</dbReference>
<dbReference type="SUPFAM" id="SSF50891">
    <property type="entry name" value="Cyclophilin-like"/>
    <property type="match status" value="2"/>
</dbReference>